<evidence type="ECO:0000256" key="4">
    <source>
        <dbReference type="ARBA" id="ARBA00022989"/>
    </source>
</evidence>
<evidence type="ECO:0000256" key="7">
    <source>
        <dbReference type="SAM" id="Phobius"/>
    </source>
</evidence>
<dbReference type="PANTHER" id="PTHR30572">
    <property type="entry name" value="MEMBRANE COMPONENT OF TRANSPORTER-RELATED"/>
    <property type="match status" value="1"/>
</dbReference>
<feature type="transmembrane region" description="Helical" evidence="7">
    <location>
        <begin position="410"/>
        <end position="428"/>
    </location>
</feature>
<evidence type="ECO:0000313" key="10">
    <source>
        <dbReference type="Proteomes" id="UP001241758"/>
    </source>
</evidence>
<evidence type="ECO:0000256" key="3">
    <source>
        <dbReference type="ARBA" id="ARBA00022692"/>
    </source>
</evidence>
<evidence type="ECO:0000259" key="8">
    <source>
        <dbReference type="Pfam" id="PF02687"/>
    </source>
</evidence>
<comment type="subcellular location">
    <subcellularLocation>
        <location evidence="1">Cell membrane</location>
        <topology evidence="1">Multi-pass membrane protein</topology>
    </subcellularLocation>
</comment>
<dbReference type="Pfam" id="PF02687">
    <property type="entry name" value="FtsX"/>
    <property type="match status" value="2"/>
</dbReference>
<organism evidence="9 10">
    <name type="scientific">Actinoplanes sandaracinus</name>
    <dbReference type="NCBI Taxonomy" id="3045177"/>
    <lineage>
        <taxon>Bacteria</taxon>
        <taxon>Bacillati</taxon>
        <taxon>Actinomycetota</taxon>
        <taxon>Actinomycetes</taxon>
        <taxon>Micromonosporales</taxon>
        <taxon>Micromonosporaceae</taxon>
        <taxon>Actinoplanes</taxon>
    </lineage>
</organism>
<feature type="transmembrane region" description="Helical" evidence="7">
    <location>
        <begin position="435"/>
        <end position="457"/>
    </location>
</feature>
<dbReference type="RefSeq" id="WP_282764021.1">
    <property type="nucleotide sequence ID" value="NZ_JASCTH010000023.1"/>
</dbReference>
<dbReference type="InterPro" id="IPR003838">
    <property type="entry name" value="ABC3_permease_C"/>
</dbReference>
<feature type="transmembrane region" description="Helical" evidence="7">
    <location>
        <begin position="764"/>
        <end position="788"/>
    </location>
</feature>
<evidence type="ECO:0000256" key="1">
    <source>
        <dbReference type="ARBA" id="ARBA00004651"/>
    </source>
</evidence>
<protein>
    <submittedName>
        <fullName evidence="9">ABC transporter permease</fullName>
    </submittedName>
</protein>
<keyword evidence="10" id="KW-1185">Reference proteome</keyword>
<comment type="caution">
    <text evidence="9">The sequence shown here is derived from an EMBL/GenBank/DDBJ whole genome shotgun (WGS) entry which is preliminary data.</text>
</comment>
<reference evidence="9 10" key="1">
    <citation type="submission" date="2023-05" db="EMBL/GenBank/DDBJ databases">
        <title>Actinoplanes sp. NEAU-A12 genome sequencing.</title>
        <authorList>
            <person name="Wang Z.-S."/>
        </authorList>
    </citation>
    <scope>NUCLEOTIDE SEQUENCE [LARGE SCALE GENOMIC DNA]</scope>
    <source>
        <strain evidence="9 10">NEAU-A12</strain>
    </source>
</reference>
<keyword evidence="3 7" id="KW-0812">Transmembrane</keyword>
<evidence type="ECO:0000256" key="6">
    <source>
        <dbReference type="ARBA" id="ARBA00038076"/>
    </source>
</evidence>
<feature type="domain" description="ABC3 transporter permease C-terminal" evidence="8">
    <location>
        <begin position="270"/>
        <end position="391"/>
    </location>
</feature>
<dbReference type="InterPro" id="IPR050250">
    <property type="entry name" value="Macrolide_Exporter_MacB"/>
</dbReference>
<evidence type="ECO:0000256" key="2">
    <source>
        <dbReference type="ARBA" id="ARBA00022475"/>
    </source>
</evidence>
<feature type="transmembrane region" description="Helical" evidence="7">
    <location>
        <begin position="463"/>
        <end position="480"/>
    </location>
</feature>
<feature type="transmembrane region" description="Helical" evidence="7">
    <location>
        <begin position="492"/>
        <end position="511"/>
    </location>
</feature>
<sequence>MIAKLALRNLAAHKLRLLFTVVSVVLGVAFVSGTLIFKDSTVKGFDDIFVRAYTGVEVTVKAKQAVQTEDVPLTPIPETVLTDLRAKATSAEHVYGSAEGYAAIVGRAEQVVAPSGLDQLGGEWIDLPGSPMELVTGARPGAADEVVIDTASAEAGGLKVGEPVNILTQNATRSMRLVGTFRFAESSNLNGLSTYVAMPLLTAQELLVKPGHYSTIHLKARAGVSSAGLAAQVAGALPAGYEVTTGEKEAEKARADVRQLVDFMTIFLLVFAGVSVFVGSFIIFNTFSMLVAQRTRELALLRAVGASRTQVTRSVLGEAFGIGIVGSTLGLAAGAGLAIVIRRLFGVFGIVLPATPLTISLTAVAGSYLTGLVVTLFAAYFPARRASRIPPVAALRDDQALPERSLRVRAVIGALSAVLGVVGMVLGVRQGGEDGAFFVGIGAATGFIGIVLLSPLLSRPVTWVLGWPIAALGGAVGRLSMQNPRRNPRRTAATASALMVGLTLVGMFTVLSQSMAASVNRAFDQAFTADYVLNAANFNGFSPEAVKAVSAAPGVRGVTPVRYGAVKLGDTPTPLLVADPAALAPMINLTLESGVAVLGTDEVLVQSGTAAARNLAVGGTVSAEYPDGAKVSLRVAGTFAENKQMTRPYVISPDSYREHSPGEAVQLAYVEIGGDSGQEKEIRAGIEKALSAYPNVQLQDRQQAKAKARDDVTQLLGMSIALLVLSIVIAALGIVNTLALSVIERTREIGLLRAIGTSRRQVGWMVRFEAVVIALFGSAVGIAVGALIGWALQRSLARNGIEVLSIPYGILALYLVAGGAVGMVAAIWPARRAARMDVLRAIATH</sequence>
<keyword evidence="4 7" id="KW-1133">Transmembrane helix</keyword>
<name>A0ABT6WTE1_9ACTN</name>
<proteinExistence type="inferred from homology"/>
<dbReference type="PANTHER" id="PTHR30572:SF4">
    <property type="entry name" value="ABC TRANSPORTER PERMEASE YTRF"/>
    <property type="match status" value="1"/>
</dbReference>
<evidence type="ECO:0000313" key="9">
    <source>
        <dbReference type="EMBL" id="MDI6103016.1"/>
    </source>
</evidence>
<feature type="transmembrane region" description="Helical" evidence="7">
    <location>
        <begin position="715"/>
        <end position="743"/>
    </location>
</feature>
<keyword evidence="2" id="KW-1003">Cell membrane</keyword>
<feature type="transmembrane region" description="Helical" evidence="7">
    <location>
        <begin position="260"/>
        <end position="284"/>
    </location>
</feature>
<comment type="similarity">
    <text evidence="6">Belongs to the ABC-4 integral membrane protein family.</text>
</comment>
<feature type="transmembrane region" description="Helical" evidence="7">
    <location>
        <begin position="357"/>
        <end position="381"/>
    </location>
</feature>
<gene>
    <name evidence="9" type="ORF">QLQ12_30820</name>
</gene>
<feature type="transmembrane region" description="Helical" evidence="7">
    <location>
        <begin position="808"/>
        <end position="830"/>
    </location>
</feature>
<feature type="transmembrane region" description="Helical" evidence="7">
    <location>
        <begin position="319"/>
        <end position="345"/>
    </location>
</feature>
<keyword evidence="5 7" id="KW-0472">Membrane</keyword>
<feature type="transmembrane region" description="Helical" evidence="7">
    <location>
        <begin position="17"/>
        <end position="37"/>
    </location>
</feature>
<accession>A0ABT6WTE1</accession>
<feature type="domain" description="ABC3 transporter permease C-terminal" evidence="8">
    <location>
        <begin position="721"/>
        <end position="837"/>
    </location>
</feature>
<evidence type="ECO:0000256" key="5">
    <source>
        <dbReference type="ARBA" id="ARBA00023136"/>
    </source>
</evidence>
<dbReference type="EMBL" id="JASCTH010000023">
    <property type="protein sequence ID" value="MDI6103016.1"/>
    <property type="molecule type" value="Genomic_DNA"/>
</dbReference>
<dbReference type="Proteomes" id="UP001241758">
    <property type="component" value="Unassembled WGS sequence"/>
</dbReference>